<evidence type="ECO:0000259" key="7">
    <source>
        <dbReference type="PROSITE" id="PS51123"/>
    </source>
</evidence>
<reference evidence="8 9" key="1">
    <citation type="submission" date="2016-10" db="EMBL/GenBank/DDBJ databases">
        <authorList>
            <person name="de Groot N.N."/>
        </authorList>
    </citation>
    <scope>NUCLEOTIDE SEQUENCE [LARGE SCALE GENOMIC DNA]</scope>
    <source>
        <strain evidence="8 9">DSM 24956</strain>
    </source>
</reference>
<dbReference type="Proteomes" id="UP000199595">
    <property type="component" value="Unassembled WGS sequence"/>
</dbReference>
<dbReference type="SUPFAM" id="SSF49478">
    <property type="entry name" value="Cna protein B-type domain"/>
    <property type="match status" value="2"/>
</dbReference>
<dbReference type="RefSeq" id="WP_090124276.1">
    <property type="nucleotide sequence ID" value="NZ_FNNJ01000007.1"/>
</dbReference>
<evidence type="ECO:0000256" key="3">
    <source>
        <dbReference type="ARBA" id="ARBA00023237"/>
    </source>
</evidence>
<dbReference type="InterPro" id="IPR006664">
    <property type="entry name" value="OMP_bac"/>
</dbReference>
<keyword evidence="2 4" id="KW-0472">Membrane</keyword>
<dbReference type="GO" id="GO:0004180">
    <property type="term" value="F:carboxypeptidase activity"/>
    <property type="evidence" value="ECO:0007669"/>
    <property type="project" value="UniProtKB-KW"/>
</dbReference>
<dbReference type="PRINTS" id="PR01021">
    <property type="entry name" value="OMPADOMAIN"/>
</dbReference>
<dbReference type="Gene3D" id="2.60.40.1120">
    <property type="entry name" value="Carboxypeptidase-like, regulatory domain"/>
    <property type="match status" value="1"/>
</dbReference>
<evidence type="ECO:0000313" key="8">
    <source>
        <dbReference type="EMBL" id="SDX60113.1"/>
    </source>
</evidence>
<dbReference type="PANTHER" id="PTHR30329">
    <property type="entry name" value="STATOR ELEMENT OF FLAGELLAR MOTOR COMPLEX"/>
    <property type="match status" value="1"/>
</dbReference>
<keyword evidence="6" id="KW-0732">Signal</keyword>
<dbReference type="InterPro" id="IPR050330">
    <property type="entry name" value="Bact_OuterMem_StrucFunc"/>
</dbReference>
<evidence type="ECO:0000256" key="4">
    <source>
        <dbReference type="PROSITE-ProRule" id="PRU00473"/>
    </source>
</evidence>
<dbReference type="CDD" id="cd07185">
    <property type="entry name" value="OmpA_C-like"/>
    <property type="match status" value="1"/>
</dbReference>
<evidence type="ECO:0000256" key="6">
    <source>
        <dbReference type="SAM" id="SignalP"/>
    </source>
</evidence>
<evidence type="ECO:0000256" key="1">
    <source>
        <dbReference type="ARBA" id="ARBA00004442"/>
    </source>
</evidence>
<feature type="signal peptide" evidence="6">
    <location>
        <begin position="1"/>
        <end position="22"/>
    </location>
</feature>
<keyword evidence="8" id="KW-0378">Hydrolase</keyword>
<dbReference type="PANTHER" id="PTHR30329:SF21">
    <property type="entry name" value="LIPOPROTEIN YIAD-RELATED"/>
    <property type="match status" value="1"/>
</dbReference>
<evidence type="ECO:0000256" key="5">
    <source>
        <dbReference type="SAM" id="MobiDB-lite"/>
    </source>
</evidence>
<dbReference type="Gene3D" id="2.60.40.10">
    <property type="entry name" value="Immunoglobulins"/>
    <property type="match status" value="1"/>
</dbReference>
<sequence>MKTLFKTLMLFVMFISITSIQAQQNKNYFQISPRVGYDFPTFNNNTPYIDYKGGLEAGISLDYYWKWFGIGADFDYIKNKPESTYPLASISPAITTSNLTEAKITRTFYGIGPSFKHESTSGKFMAELNTRAGFGSIKGGRTLLTGSTANTLNFHAGYNSKNLFSLKGQMRFTYFFKENLGVHFGAYYLRHFDATEELDSSLGYSAGYHPINTDASGNMTLDANGPILRSEPCDCDISSVGVFAGLTIKLPKKAKGCSVCGEDHYPRCCSSCGCGITVTAKDKFSKEVLPNTDVVLVDLAGNITQSGTTNSYGVVVFNDVDPNDYVVKGKLYNVNLDETTIAKKEFKNCLKDGSQIQKLIEYGDLNFILKGTVVECNTPNGIEGVNVILSDKINAGQKNTLSNASGNFIFHLKQASTYALKGNKDGYFSNEVEVTTTQYDRNKSLFIDFEMCVDPCGKAIRLDNIIFNLDKWDILPAAIPDLQKVVKLMQDNPEISVEMSSHTDSRGSHEYNQNLSQKRAQSTVNYLVSEGIALSRLIARGAGETELLNKCADNIECSEDAHRINRRTEFKVVCTQ</sequence>
<dbReference type="Gene3D" id="3.30.1330.60">
    <property type="entry name" value="OmpA-like domain"/>
    <property type="match status" value="1"/>
</dbReference>
<protein>
    <submittedName>
        <fullName evidence="8">Carboxypeptidase regulatory-like domain-containing protein</fullName>
    </submittedName>
</protein>
<feature type="region of interest" description="Disordered" evidence="5">
    <location>
        <begin position="497"/>
        <end position="517"/>
    </location>
</feature>
<keyword evidence="8" id="KW-0121">Carboxypeptidase</keyword>
<dbReference type="OrthoDB" id="9782229at2"/>
<gene>
    <name evidence="8" type="ORF">SAMN05444411_10723</name>
</gene>
<dbReference type="InterPro" id="IPR006665">
    <property type="entry name" value="OmpA-like"/>
</dbReference>
<feature type="chain" id="PRO_5011586959" evidence="6">
    <location>
        <begin position="23"/>
        <end position="576"/>
    </location>
</feature>
<proteinExistence type="predicted"/>
<keyword evidence="8" id="KW-0645">Protease</keyword>
<accession>A0A1H3D0W6</accession>
<keyword evidence="9" id="KW-1185">Reference proteome</keyword>
<dbReference type="STRING" id="762486.SAMN05444411_10723"/>
<feature type="domain" description="OmpA-like" evidence="7">
    <location>
        <begin position="456"/>
        <end position="576"/>
    </location>
</feature>
<dbReference type="InterPro" id="IPR013783">
    <property type="entry name" value="Ig-like_fold"/>
</dbReference>
<dbReference type="Pfam" id="PF00691">
    <property type="entry name" value="OmpA"/>
    <property type="match status" value="1"/>
</dbReference>
<dbReference type="GO" id="GO:0009279">
    <property type="term" value="C:cell outer membrane"/>
    <property type="evidence" value="ECO:0007669"/>
    <property type="project" value="UniProtKB-SubCell"/>
</dbReference>
<keyword evidence="3" id="KW-0998">Cell outer membrane</keyword>
<evidence type="ECO:0000256" key="2">
    <source>
        <dbReference type="ARBA" id="ARBA00023136"/>
    </source>
</evidence>
<dbReference type="AlphaFoldDB" id="A0A1H3D0W6"/>
<evidence type="ECO:0000313" key="9">
    <source>
        <dbReference type="Proteomes" id="UP000199595"/>
    </source>
</evidence>
<dbReference type="EMBL" id="FNNJ01000007">
    <property type="protein sequence ID" value="SDX60113.1"/>
    <property type="molecule type" value="Genomic_DNA"/>
</dbReference>
<comment type="subcellular location">
    <subcellularLocation>
        <location evidence="1">Cell outer membrane</location>
    </subcellularLocation>
</comment>
<dbReference type="InterPro" id="IPR036737">
    <property type="entry name" value="OmpA-like_sf"/>
</dbReference>
<organism evidence="8 9">
    <name type="scientific">Lutibacter oricola</name>
    <dbReference type="NCBI Taxonomy" id="762486"/>
    <lineage>
        <taxon>Bacteria</taxon>
        <taxon>Pseudomonadati</taxon>
        <taxon>Bacteroidota</taxon>
        <taxon>Flavobacteriia</taxon>
        <taxon>Flavobacteriales</taxon>
        <taxon>Flavobacteriaceae</taxon>
        <taxon>Lutibacter</taxon>
    </lineage>
</organism>
<name>A0A1H3D0W6_9FLAO</name>
<dbReference type="SUPFAM" id="SSF103088">
    <property type="entry name" value="OmpA-like"/>
    <property type="match status" value="1"/>
</dbReference>
<dbReference type="PROSITE" id="PS51123">
    <property type="entry name" value="OMPA_2"/>
    <property type="match status" value="1"/>
</dbReference>